<organism evidence="2 3">
    <name type="scientific">Ogataea haglerorum</name>
    <dbReference type="NCBI Taxonomy" id="1937702"/>
    <lineage>
        <taxon>Eukaryota</taxon>
        <taxon>Fungi</taxon>
        <taxon>Dikarya</taxon>
        <taxon>Ascomycota</taxon>
        <taxon>Saccharomycotina</taxon>
        <taxon>Pichiomycetes</taxon>
        <taxon>Pichiales</taxon>
        <taxon>Pichiaceae</taxon>
        <taxon>Ogataea</taxon>
    </lineage>
</organism>
<comment type="caution">
    <text evidence="2">The sequence shown here is derived from an EMBL/GenBank/DDBJ whole genome shotgun (WGS) entry which is preliminary data.</text>
</comment>
<dbReference type="AlphaFoldDB" id="A0AAN6HZU7"/>
<accession>A0AAN6HZU7</accession>
<dbReference type="Proteomes" id="UP000738402">
    <property type="component" value="Unassembled WGS sequence"/>
</dbReference>
<evidence type="ECO:0000313" key="3">
    <source>
        <dbReference type="Proteomes" id="UP000738402"/>
    </source>
</evidence>
<protein>
    <submittedName>
        <fullName evidence="2">Uncharacterized protein</fullName>
    </submittedName>
</protein>
<sequence>MRPHSAAAPRTHGAGWRLLAAGRIRRRLRAPAADPGSEPGRARRLCAGHVSGHGSDAPIRAPELPEAHSKSFRRLDSAAERGAENRVWTVCGAAGEPRARRGGRPGGSASSGHRVRVSAHCCDAGRHLSLFIRLWQVARRCGDAGPLFAVAQDASGWHVQQGDRRQAAAVPARRGRLRKLGV</sequence>
<gene>
    <name evidence="2" type="ORF">KL933_004050</name>
</gene>
<reference evidence="2" key="1">
    <citation type="journal article" date="2021" name="G3 (Bethesda)">
        <title>Genomic diversity, chromosomal rearrangements, and interspecies hybridization in the ogataea polymorpha species complex.</title>
        <authorList>
            <person name="Hanson S.J."/>
            <person name="Cinneide E.O."/>
            <person name="Salzberg L.I."/>
            <person name="Wolfe K.H."/>
            <person name="McGowan J."/>
            <person name="Fitzpatrick D.A."/>
            <person name="Matlin K."/>
        </authorList>
    </citation>
    <scope>NUCLEOTIDE SEQUENCE</scope>
    <source>
        <strain evidence="2">83-405-1</strain>
    </source>
</reference>
<name>A0AAN6HZU7_9ASCO</name>
<feature type="region of interest" description="Disordered" evidence="1">
    <location>
        <begin position="48"/>
        <end position="68"/>
    </location>
</feature>
<evidence type="ECO:0000313" key="2">
    <source>
        <dbReference type="EMBL" id="KAG7725484.1"/>
    </source>
</evidence>
<dbReference type="EMBL" id="JAHLUH010000012">
    <property type="protein sequence ID" value="KAG7725484.1"/>
    <property type="molecule type" value="Genomic_DNA"/>
</dbReference>
<proteinExistence type="predicted"/>
<evidence type="ECO:0000256" key="1">
    <source>
        <dbReference type="SAM" id="MobiDB-lite"/>
    </source>
</evidence>